<comment type="caution">
    <text evidence="2">The sequence shown here is derived from an EMBL/GenBank/DDBJ whole genome shotgun (WGS) entry which is preliminary data.</text>
</comment>
<evidence type="ECO:0000313" key="2">
    <source>
        <dbReference type="EMBL" id="OJH39286.1"/>
    </source>
</evidence>
<proteinExistence type="predicted"/>
<keyword evidence="3" id="KW-1185">Reference proteome</keyword>
<accession>A0A1L9BAI6</accession>
<dbReference type="PANTHER" id="PTHR37809">
    <property type="entry name" value="RIBOSOMAL PROTEIN S12 METHYLTHIOTRANSFERASE ACCESSORY FACTOR YCAO"/>
    <property type="match status" value="1"/>
</dbReference>
<dbReference type="Gene3D" id="3.30.1330.230">
    <property type="match status" value="1"/>
</dbReference>
<protein>
    <recommendedName>
        <fullName evidence="1">YcaO domain-containing protein</fullName>
    </recommendedName>
</protein>
<feature type="domain" description="YcaO" evidence="1">
    <location>
        <begin position="55"/>
        <end position="496"/>
    </location>
</feature>
<dbReference type="Gene3D" id="3.30.40.250">
    <property type="match status" value="1"/>
</dbReference>
<dbReference type="InterPro" id="IPR003776">
    <property type="entry name" value="YcaO-like_dom"/>
</dbReference>
<dbReference type="Proteomes" id="UP000182229">
    <property type="component" value="Unassembled WGS sequence"/>
</dbReference>
<gene>
    <name evidence="2" type="ORF">BON30_17355</name>
</gene>
<organism evidence="2 3">
    <name type="scientific">Cystobacter ferrugineus</name>
    <dbReference type="NCBI Taxonomy" id="83449"/>
    <lineage>
        <taxon>Bacteria</taxon>
        <taxon>Pseudomonadati</taxon>
        <taxon>Myxococcota</taxon>
        <taxon>Myxococcia</taxon>
        <taxon>Myxococcales</taxon>
        <taxon>Cystobacterineae</taxon>
        <taxon>Archangiaceae</taxon>
        <taxon>Cystobacter</taxon>
    </lineage>
</organism>
<dbReference type="RefSeq" id="WP_071899459.1">
    <property type="nucleotide sequence ID" value="NZ_MPIN01000004.1"/>
</dbReference>
<dbReference type="PANTHER" id="PTHR37809:SF1">
    <property type="entry name" value="RIBOSOMAL PROTEIN S12 METHYLTHIOTRANSFERASE ACCESSORY FACTOR YCAO"/>
    <property type="match status" value="1"/>
</dbReference>
<reference evidence="2 3" key="2">
    <citation type="submission" date="2016-12" db="EMBL/GenBank/DDBJ databases">
        <title>Draft Genome Sequence of Cystobacter ferrugineus Strain Cbfe23.</title>
        <authorList>
            <person name="Akbar S."/>
            <person name="Dowd S.E."/>
            <person name="Stevens D.C."/>
        </authorList>
    </citation>
    <scope>NUCLEOTIDE SEQUENCE [LARGE SCALE GENOMIC DNA]</scope>
    <source>
        <strain evidence="2 3">Cbfe23</strain>
    </source>
</reference>
<evidence type="ECO:0000259" key="1">
    <source>
        <dbReference type="PROSITE" id="PS51664"/>
    </source>
</evidence>
<dbReference type="Pfam" id="PF02624">
    <property type="entry name" value="YcaO"/>
    <property type="match status" value="1"/>
</dbReference>
<evidence type="ECO:0000313" key="3">
    <source>
        <dbReference type="Proteomes" id="UP000182229"/>
    </source>
</evidence>
<name>A0A1L9BAI6_9BACT</name>
<dbReference type="Gene3D" id="3.30.160.660">
    <property type="match status" value="1"/>
</dbReference>
<sequence>MSAKKNPQEACEAYRAAFPPGELEMFREDPIDRVGIPAVAASLRLKTGTLFATHGHGTTLEEAEAGALGEMAKTVFTEAALRAHAREKGTYRELARTYGPSGVVDPLKLCLPAGSPYHADMELTWVTVTRLTTGEKVFIPEEWVATWGGELQGRMPLITPITSGQGAGLTHEQALTHGILELFQRDGNGLQSRALDQGVVLDLKGAALGPELQSLLAHYERLGIEVIPKLACTDFGLVNLYVVGRDPALRDQPMALTACGEAADLDRERALRKALLEYAGSRTRKAFANGPLELAEKIAPPGYMNRFLPHLELEDEEPRALHAMANWARLSAPQMRALMEQRVLAERCRVPFASLPTIPDLGDARERSALLVRKLTLASFDILVADMSPADHSVFSLKVIVPGLEVETMSDHRIGERGVAKLLARQDPLAGLGKPPEGAQRVRLTSEAEERLGGPAWFHSRLAEAIVGRLYALYREPERHAAQLLMRQRRHGGGLS</sequence>
<reference evidence="3" key="1">
    <citation type="submission" date="2016-11" db="EMBL/GenBank/DDBJ databases">
        <authorList>
            <person name="Shukria A."/>
            <person name="Stevens D.C."/>
        </authorList>
    </citation>
    <scope>NUCLEOTIDE SEQUENCE [LARGE SCALE GENOMIC DNA]</scope>
    <source>
        <strain evidence="3">Cbfe23</strain>
    </source>
</reference>
<dbReference type="AlphaFoldDB" id="A0A1L9BAI6"/>
<dbReference type="OrthoDB" id="2379922at2"/>
<dbReference type="PROSITE" id="PS51664">
    <property type="entry name" value="YCAO"/>
    <property type="match status" value="1"/>
</dbReference>
<dbReference type="STRING" id="83449.BON30_17355"/>
<dbReference type="EMBL" id="MPIN01000004">
    <property type="protein sequence ID" value="OJH39286.1"/>
    <property type="molecule type" value="Genomic_DNA"/>
</dbReference>